<comment type="caution">
    <text evidence="4">The sequence shown here is derived from an EMBL/GenBank/DDBJ whole genome shotgun (WGS) entry which is preliminary data.</text>
</comment>
<dbReference type="Proteomes" id="UP000243723">
    <property type="component" value="Unassembled WGS sequence"/>
</dbReference>
<dbReference type="GO" id="GO:0005730">
    <property type="term" value="C:nucleolus"/>
    <property type="evidence" value="ECO:0007669"/>
    <property type="project" value="TreeGrafter"/>
</dbReference>
<dbReference type="InterPro" id="IPR018034">
    <property type="entry name" value="Kri1"/>
</dbReference>
<feature type="region of interest" description="Disordered" evidence="2">
    <location>
        <begin position="314"/>
        <end position="342"/>
    </location>
</feature>
<dbReference type="InterPro" id="IPR024626">
    <property type="entry name" value="Kri1-like_C"/>
</dbReference>
<keyword evidence="5" id="KW-1185">Reference proteome</keyword>
<dbReference type="EMBL" id="NHZQ01000003">
    <property type="protein sequence ID" value="PSK60173.1"/>
    <property type="molecule type" value="Genomic_DNA"/>
</dbReference>
<feature type="domain" description="Kri1-like C-terminal" evidence="3">
    <location>
        <begin position="501"/>
        <end position="585"/>
    </location>
</feature>
<sequence>MAPNTNERPSKRAKLLSDDESSSSSDEAGGVALTNGSGLKINEEYAKRFEHNKKREERQRLEEKYNKSGKAIPGDDDSESESSSEEEDDAGDLVTGELDNEIQATLQALRAKDPRIYDKNAKFYKPIEETVPQTEEKKDKPMYLKDYHRQNLLNGTLNGDDADGETAPRTYDQEQDAIRADLVSQMHAAASDDGSDDDGFLQKKAASAHDRVPAATEASASSGVHPTRQHKVRDLDVENAERDPETFLSNFMAARAWVPDTGSRFAHLDSDDSEDDRRAEEFEDAYNMRFEDPEKANEKLVSFARDVGKFSVRREEKTGRQKAREKEREAKEARKRERQEEKARLRKLRIEEVEDKVKMIKEAAGLAATDVVDLSEWRDVLEGDFDDADWEREMQKRFGEKYYAEKDELMGSDDEEVEKKNKKAKKPKWDDDIDIKDLVPDFVEEEEDKPAITLSDDEADVTADADGDVPMDNVIEKKPKQKSRKELASEKKRADRKQRAQIETLVDEQMTTEPATSSAAGFRYRETSPVSYGLSARDILFADDSQLNTFAGLKKTHAFRDEEKKARDRKKLGKKARLREWRKETFGNEEGFSGTFADYVQRLTDNQGGENMNRFERRDMRNGQTNGDVKRKDAKGRKRKADAPAAAPAPEQKDGIIDGERKKKRKRKHKAGGGKEEVAV</sequence>
<dbReference type="OrthoDB" id="10252032at2759"/>
<feature type="compositionally biased region" description="Basic and acidic residues" evidence="2">
    <location>
        <begin position="41"/>
        <end position="66"/>
    </location>
</feature>
<protein>
    <submittedName>
        <fullName evidence="4">Protein kri1</fullName>
    </submittedName>
</protein>
<dbReference type="PANTHER" id="PTHR14490">
    <property type="entry name" value="ZINC FINGER, ZZ TYPE"/>
    <property type="match status" value="1"/>
</dbReference>
<feature type="region of interest" description="Disordered" evidence="2">
    <location>
        <begin position="411"/>
        <end position="430"/>
    </location>
</feature>
<feature type="region of interest" description="Disordered" evidence="2">
    <location>
        <begin position="560"/>
        <end position="579"/>
    </location>
</feature>
<feature type="region of interest" description="Disordered" evidence="2">
    <location>
        <begin position="603"/>
        <end position="680"/>
    </location>
</feature>
<proteinExistence type="inferred from homology"/>
<feature type="compositionally biased region" description="Basic and acidic residues" evidence="2">
    <location>
        <begin position="474"/>
        <end position="500"/>
    </location>
</feature>
<gene>
    <name evidence="4" type="ORF">B9Z65_1071</name>
</gene>
<evidence type="ECO:0000313" key="5">
    <source>
        <dbReference type="Proteomes" id="UP000243723"/>
    </source>
</evidence>
<organism evidence="4 5">
    <name type="scientific">Elsinoe australis</name>
    <dbReference type="NCBI Taxonomy" id="40998"/>
    <lineage>
        <taxon>Eukaryota</taxon>
        <taxon>Fungi</taxon>
        <taxon>Dikarya</taxon>
        <taxon>Ascomycota</taxon>
        <taxon>Pezizomycotina</taxon>
        <taxon>Dothideomycetes</taxon>
        <taxon>Dothideomycetidae</taxon>
        <taxon>Myriangiales</taxon>
        <taxon>Elsinoaceae</taxon>
        <taxon>Elsinoe</taxon>
    </lineage>
</organism>
<feature type="compositionally biased region" description="Polar residues" evidence="2">
    <location>
        <begin position="509"/>
        <end position="519"/>
    </location>
</feature>
<feature type="compositionally biased region" description="Basic residues" evidence="2">
    <location>
        <begin position="662"/>
        <end position="672"/>
    </location>
</feature>
<feature type="region of interest" description="Disordered" evidence="2">
    <location>
        <begin position="1"/>
        <end position="98"/>
    </location>
</feature>
<dbReference type="AlphaFoldDB" id="A0A2P8AI78"/>
<evidence type="ECO:0000259" key="3">
    <source>
        <dbReference type="Pfam" id="PF12936"/>
    </source>
</evidence>
<evidence type="ECO:0000256" key="1">
    <source>
        <dbReference type="ARBA" id="ARBA00007473"/>
    </source>
</evidence>
<evidence type="ECO:0000313" key="4">
    <source>
        <dbReference type="EMBL" id="PSK60173.1"/>
    </source>
</evidence>
<feature type="region of interest" description="Disordered" evidence="2">
    <location>
        <begin position="440"/>
        <end position="522"/>
    </location>
</feature>
<dbReference type="GO" id="GO:0000447">
    <property type="term" value="P:endonucleolytic cleavage in ITS1 to separate SSU-rRNA from 5.8S rRNA and LSU-rRNA from tricistronic rRNA transcript (SSU-rRNA, 5.8S rRNA, LSU-rRNA)"/>
    <property type="evidence" value="ECO:0007669"/>
    <property type="project" value="TreeGrafter"/>
</dbReference>
<feature type="compositionally biased region" description="Basic residues" evidence="2">
    <location>
        <begin position="567"/>
        <end position="577"/>
    </location>
</feature>
<name>A0A2P8AI78_9PEZI</name>
<evidence type="ECO:0000256" key="2">
    <source>
        <dbReference type="SAM" id="MobiDB-lite"/>
    </source>
</evidence>
<accession>A0A2P8AI78</accession>
<comment type="similarity">
    <text evidence="1">Belongs to the KRI1 family.</text>
</comment>
<feature type="compositionally biased region" description="Acidic residues" evidence="2">
    <location>
        <begin position="455"/>
        <end position="469"/>
    </location>
</feature>
<dbReference type="Pfam" id="PF05178">
    <property type="entry name" value="Kri1"/>
    <property type="match status" value="1"/>
</dbReference>
<dbReference type="Pfam" id="PF12936">
    <property type="entry name" value="Kri1_C"/>
    <property type="match status" value="1"/>
</dbReference>
<dbReference type="PANTHER" id="PTHR14490:SF5">
    <property type="entry name" value="PROTEIN KRI1 HOMOLOG"/>
    <property type="match status" value="1"/>
</dbReference>
<dbReference type="GO" id="GO:0030686">
    <property type="term" value="C:90S preribosome"/>
    <property type="evidence" value="ECO:0007669"/>
    <property type="project" value="TreeGrafter"/>
</dbReference>
<feature type="compositionally biased region" description="Acidic residues" evidence="2">
    <location>
        <begin position="74"/>
        <end position="91"/>
    </location>
</feature>
<feature type="compositionally biased region" description="Basic and acidic residues" evidence="2">
    <location>
        <begin position="651"/>
        <end position="661"/>
    </location>
</feature>
<dbReference type="STRING" id="40998.A0A2P8AI78"/>
<feature type="region of interest" description="Disordered" evidence="2">
    <location>
        <begin position="154"/>
        <end position="239"/>
    </location>
</feature>
<reference evidence="4 5" key="1">
    <citation type="submission" date="2017-05" db="EMBL/GenBank/DDBJ databases">
        <title>Draft genome sequence of Elsinoe australis.</title>
        <authorList>
            <person name="Cheng Q."/>
        </authorList>
    </citation>
    <scope>NUCLEOTIDE SEQUENCE [LARGE SCALE GENOMIC DNA]</scope>
    <source>
        <strain evidence="4 5">NL1</strain>
    </source>
</reference>